<keyword evidence="3" id="KW-0479">Metal-binding</keyword>
<evidence type="ECO:0000259" key="9">
    <source>
        <dbReference type="Pfam" id="PF07282"/>
    </source>
</evidence>
<accession>A0A401ZM69</accession>
<dbReference type="EMBL" id="BIFQ01000002">
    <property type="protein sequence ID" value="GCE07928.1"/>
    <property type="molecule type" value="Genomic_DNA"/>
</dbReference>
<evidence type="ECO:0000256" key="4">
    <source>
        <dbReference type="ARBA" id="ARBA00022833"/>
    </source>
</evidence>
<dbReference type="Pfam" id="PF12323">
    <property type="entry name" value="HTH_OrfB_IS605"/>
    <property type="match status" value="1"/>
</dbReference>
<organism evidence="11 12">
    <name type="scientific">Dictyobacter aurantiacus</name>
    <dbReference type="NCBI Taxonomy" id="1936993"/>
    <lineage>
        <taxon>Bacteria</taxon>
        <taxon>Bacillati</taxon>
        <taxon>Chloroflexota</taxon>
        <taxon>Ktedonobacteria</taxon>
        <taxon>Ktedonobacterales</taxon>
        <taxon>Dictyobacteraceae</taxon>
        <taxon>Dictyobacter</taxon>
    </lineage>
</organism>
<dbReference type="InterPro" id="IPR001959">
    <property type="entry name" value="Transposase"/>
</dbReference>
<evidence type="ECO:0000256" key="2">
    <source>
        <dbReference type="ARBA" id="ARBA00022578"/>
    </source>
</evidence>
<evidence type="ECO:0000256" key="1">
    <source>
        <dbReference type="ARBA" id="ARBA00008761"/>
    </source>
</evidence>
<dbReference type="NCBIfam" id="NF040570">
    <property type="entry name" value="guided_TnpB"/>
    <property type="match status" value="1"/>
</dbReference>
<sequence length="473" mass="53860">MGPLRPTQNPSSVTNERSSTDKEFSLVLGVEKQMAAMIKAHKIRLNPTPEQEEYLRRACGTRRFVYNWGLAEWNKQYQEYQEGKREKKPTAHTLKKQFQAMRAREFPWTFAVTKCVIEGAFEDLGDAFSRFFKGQNTYPTFKKKNRSRESFYVANDKLSVGDHWIVVPVLGQFLLDKQQADGMLPQKIRNKTKYKRSLGKINMAESLRFVRADYAKTSGKWRNERKHVLCSSVKILGATIGLSGGHWYVSIHVEIPSVSVVNPHPLVGVDVGIKEAAIVSDGRRFKNHKPLSRQIKKLKRLSRSLSRKHYDPQTKQGSKNREKARVKLARLHGKIADMRRDSHHKLTTEIAQTCSVVGLEDLHIKGMFKNRKLARAMADAGLGQLLQFFATKMQAVGGQAMVVDRFFPSTKRCSGCGHVKKRMPLKYRTYCCLKCGMVRDRDLNAALNLECEARRLLDERLHVPVADSGSGPT</sequence>
<dbReference type="GO" id="GO:0006310">
    <property type="term" value="P:DNA recombination"/>
    <property type="evidence" value="ECO:0007669"/>
    <property type="project" value="UniProtKB-KW"/>
</dbReference>
<keyword evidence="12" id="KW-1185">Reference proteome</keyword>
<dbReference type="Pfam" id="PF07282">
    <property type="entry name" value="Cas12f1-like_TNB"/>
    <property type="match status" value="1"/>
</dbReference>
<dbReference type="Proteomes" id="UP000287224">
    <property type="component" value="Unassembled WGS sequence"/>
</dbReference>
<dbReference type="InterPro" id="IPR021027">
    <property type="entry name" value="Transposase_put_HTH"/>
</dbReference>
<evidence type="ECO:0000256" key="3">
    <source>
        <dbReference type="ARBA" id="ARBA00022723"/>
    </source>
</evidence>
<evidence type="ECO:0000313" key="11">
    <source>
        <dbReference type="EMBL" id="GCE07928.1"/>
    </source>
</evidence>
<feature type="domain" description="Cas12f1-like TNB" evidence="9">
    <location>
        <begin position="383"/>
        <end position="449"/>
    </location>
</feature>
<evidence type="ECO:0000259" key="10">
    <source>
        <dbReference type="Pfam" id="PF12323"/>
    </source>
</evidence>
<dbReference type="InterPro" id="IPR010095">
    <property type="entry name" value="Cas12f1-like_TNB"/>
</dbReference>
<evidence type="ECO:0000256" key="6">
    <source>
        <dbReference type="ARBA" id="ARBA00023172"/>
    </source>
</evidence>
<comment type="caution">
    <text evidence="11">The sequence shown here is derived from an EMBL/GenBank/DDBJ whole genome shotgun (WGS) entry which is preliminary data.</text>
</comment>
<dbReference type="AlphaFoldDB" id="A0A401ZM69"/>
<dbReference type="GO" id="GO:0032196">
    <property type="term" value="P:transposition"/>
    <property type="evidence" value="ECO:0007669"/>
    <property type="project" value="UniProtKB-KW"/>
</dbReference>
<keyword evidence="2" id="KW-0815">Transposition</keyword>
<dbReference type="GO" id="GO:0046872">
    <property type="term" value="F:metal ion binding"/>
    <property type="evidence" value="ECO:0007669"/>
    <property type="project" value="UniProtKB-KW"/>
</dbReference>
<evidence type="ECO:0000256" key="7">
    <source>
        <dbReference type="SAM" id="MobiDB-lite"/>
    </source>
</evidence>
<evidence type="ECO:0000259" key="8">
    <source>
        <dbReference type="Pfam" id="PF01385"/>
    </source>
</evidence>
<keyword evidence="4" id="KW-0862">Zinc</keyword>
<keyword evidence="5" id="KW-0238">DNA-binding</keyword>
<evidence type="ECO:0000256" key="5">
    <source>
        <dbReference type="ARBA" id="ARBA00023125"/>
    </source>
</evidence>
<feature type="compositionally biased region" description="Polar residues" evidence="7">
    <location>
        <begin position="1"/>
        <end position="17"/>
    </location>
</feature>
<name>A0A401ZM69_9CHLR</name>
<evidence type="ECO:0000313" key="12">
    <source>
        <dbReference type="Proteomes" id="UP000287224"/>
    </source>
</evidence>
<gene>
    <name evidence="11" type="ORF">KDAU_52570</name>
</gene>
<feature type="domain" description="Transposase putative helix-turn-helix" evidence="10">
    <location>
        <begin position="37"/>
        <end position="81"/>
    </location>
</feature>
<dbReference type="GO" id="GO:0003677">
    <property type="term" value="F:DNA binding"/>
    <property type="evidence" value="ECO:0007669"/>
    <property type="project" value="UniProtKB-KW"/>
</dbReference>
<dbReference type="Pfam" id="PF01385">
    <property type="entry name" value="OrfB_IS605"/>
    <property type="match status" value="1"/>
</dbReference>
<reference evidence="12" key="1">
    <citation type="submission" date="2018-12" db="EMBL/GenBank/DDBJ databases">
        <title>Tengunoibacter tsumagoiensis gen. nov., sp. nov., Dictyobacter kobayashii sp. nov., D. alpinus sp. nov., and D. joshuensis sp. nov. and description of Dictyobacteraceae fam. nov. within the order Ktedonobacterales isolated from Tengu-no-mugimeshi.</title>
        <authorList>
            <person name="Wang C.M."/>
            <person name="Zheng Y."/>
            <person name="Sakai Y."/>
            <person name="Toyoda A."/>
            <person name="Minakuchi Y."/>
            <person name="Abe K."/>
            <person name="Yokota A."/>
            <person name="Yabe S."/>
        </authorList>
    </citation>
    <scope>NUCLEOTIDE SEQUENCE [LARGE SCALE GENOMIC DNA]</scope>
    <source>
        <strain evidence="12">S-27</strain>
    </source>
</reference>
<proteinExistence type="inferred from homology"/>
<comment type="similarity">
    <text evidence="1">In the C-terminal section; belongs to the transposase 35 family.</text>
</comment>
<protein>
    <submittedName>
        <fullName evidence="11">Transposase</fullName>
    </submittedName>
</protein>
<feature type="domain" description="Probable transposase IS891/IS1136/IS1341" evidence="8">
    <location>
        <begin position="251"/>
        <end position="371"/>
    </location>
</feature>
<feature type="region of interest" description="Disordered" evidence="7">
    <location>
        <begin position="303"/>
        <end position="323"/>
    </location>
</feature>
<feature type="region of interest" description="Disordered" evidence="7">
    <location>
        <begin position="1"/>
        <end position="20"/>
    </location>
</feature>
<keyword evidence="6" id="KW-0233">DNA recombination</keyword>